<evidence type="ECO:0000313" key="2">
    <source>
        <dbReference type="EMBL" id="KAK0174683.1"/>
    </source>
</evidence>
<gene>
    <name evidence="2" type="ORF">PV327_010423</name>
</gene>
<evidence type="ECO:0000313" key="3">
    <source>
        <dbReference type="Proteomes" id="UP001168972"/>
    </source>
</evidence>
<dbReference type="Gene3D" id="3.30.200.20">
    <property type="entry name" value="Phosphorylase Kinase, domain 1"/>
    <property type="match status" value="1"/>
</dbReference>
<evidence type="ECO:0000259" key="1">
    <source>
        <dbReference type="PROSITE" id="PS50011"/>
    </source>
</evidence>
<dbReference type="SMART" id="SM00220">
    <property type="entry name" value="S_TKc"/>
    <property type="match status" value="1"/>
</dbReference>
<protein>
    <recommendedName>
        <fullName evidence="1">Protein kinase domain-containing protein</fullName>
    </recommendedName>
</protein>
<accession>A0AA39KUS5</accession>
<dbReference type="GO" id="GO:0005524">
    <property type="term" value="F:ATP binding"/>
    <property type="evidence" value="ECO:0007669"/>
    <property type="project" value="InterPro"/>
</dbReference>
<feature type="domain" description="Protein kinase" evidence="1">
    <location>
        <begin position="32"/>
        <end position="342"/>
    </location>
</feature>
<comment type="caution">
    <text evidence="2">The sequence shown here is derived from an EMBL/GenBank/DDBJ whole genome shotgun (WGS) entry which is preliminary data.</text>
</comment>
<proteinExistence type="predicted"/>
<dbReference type="InterPro" id="IPR053235">
    <property type="entry name" value="Ser_Thr_kinase"/>
</dbReference>
<keyword evidence="3" id="KW-1185">Reference proteome</keyword>
<dbReference type="GO" id="GO:0005737">
    <property type="term" value="C:cytoplasm"/>
    <property type="evidence" value="ECO:0007669"/>
    <property type="project" value="TreeGrafter"/>
</dbReference>
<dbReference type="Pfam" id="PF00069">
    <property type="entry name" value="Pkinase"/>
    <property type="match status" value="1"/>
</dbReference>
<dbReference type="GO" id="GO:0004674">
    <property type="term" value="F:protein serine/threonine kinase activity"/>
    <property type="evidence" value="ECO:0007669"/>
    <property type="project" value="TreeGrafter"/>
</dbReference>
<dbReference type="EMBL" id="JAQQBR010000006">
    <property type="protein sequence ID" value="KAK0174683.1"/>
    <property type="molecule type" value="Genomic_DNA"/>
</dbReference>
<dbReference type="SUPFAM" id="SSF56112">
    <property type="entry name" value="Protein kinase-like (PK-like)"/>
    <property type="match status" value="1"/>
</dbReference>
<organism evidence="2 3">
    <name type="scientific">Microctonus hyperodae</name>
    <name type="common">Parasitoid wasp</name>
    <dbReference type="NCBI Taxonomy" id="165561"/>
    <lineage>
        <taxon>Eukaryota</taxon>
        <taxon>Metazoa</taxon>
        <taxon>Ecdysozoa</taxon>
        <taxon>Arthropoda</taxon>
        <taxon>Hexapoda</taxon>
        <taxon>Insecta</taxon>
        <taxon>Pterygota</taxon>
        <taxon>Neoptera</taxon>
        <taxon>Endopterygota</taxon>
        <taxon>Hymenoptera</taxon>
        <taxon>Apocrita</taxon>
        <taxon>Ichneumonoidea</taxon>
        <taxon>Braconidae</taxon>
        <taxon>Euphorinae</taxon>
        <taxon>Microctonus</taxon>
    </lineage>
</organism>
<dbReference type="PROSITE" id="PS00108">
    <property type="entry name" value="PROTEIN_KINASE_ST"/>
    <property type="match status" value="1"/>
</dbReference>
<dbReference type="InterPro" id="IPR000719">
    <property type="entry name" value="Prot_kinase_dom"/>
</dbReference>
<reference evidence="2" key="1">
    <citation type="journal article" date="2023" name="bioRxiv">
        <title>Scaffold-level genome assemblies of two parasitoid biocontrol wasps reveal the parthenogenesis mechanism and an associated novel virus.</title>
        <authorList>
            <person name="Inwood S."/>
            <person name="Skelly J."/>
            <person name="Guhlin J."/>
            <person name="Harrop T."/>
            <person name="Goldson S."/>
            <person name="Dearden P."/>
        </authorList>
    </citation>
    <scope>NUCLEOTIDE SEQUENCE</scope>
    <source>
        <strain evidence="2">Lincoln</strain>
        <tissue evidence="2">Whole body</tissue>
    </source>
</reference>
<dbReference type="PROSITE" id="PS50011">
    <property type="entry name" value="PROTEIN_KINASE_DOM"/>
    <property type="match status" value="1"/>
</dbReference>
<dbReference type="Proteomes" id="UP001168972">
    <property type="component" value="Unassembled WGS sequence"/>
</dbReference>
<sequence>MADFKTPTSKRIQSRLENNSSEYQTPLKIPATPYLKQIGYGCGVNVFTLERSPRVGFARSPWAIKKRNAKIIKDKKFDKRIQLEADILRQLKHENIVGFRALTLSETGVPCLAMEQLEISLGDLIEKRLEEDGGPFPAKNIEHVGFEVAKGLEYLHHTVLILHGDLKSYNVLVSNNLKIVKLCDFGVSVPLNEQLELDNSKNDFSYTGTECWNAPEIISDEGPVTNKTDMWAYGLTLWEMIALLPPHVDDESLNESNMDVSMDENSILSSENTDSNGTMMDDSLLMLDEKSSCKYGTRPPLPAIEFGSEYDRVLEVFYLCTDQDYRTRPSAKGVVMYFKSFIKETSESKVTTSDKSKSTLDDKA</sequence>
<dbReference type="PANTHER" id="PTHR24361">
    <property type="entry name" value="MITOGEN-ACTIVATED KINASE KINASE KINASE"/>
    <property type="match status" value="1"/>
</dbReference>
<dbReference type="Gene3D" id="1.10.510.10">
    <property type="entry name" value="Transferase(Phosphotransferase) domain 1"/>
    <property type="match status" value="1"/>
</dbReference>
<reference evidence="2" key="2">
    <citation type="submission" date="2023-03" db="EMBL/GenBank/DDBJ databases">
        <authorList>
            <person name="Inwood S.N."/>
            <person name="Skelly J.G."/>
            <person name="Guhlin J."/>
            <person name="Harrop T.W.R."/>
            <person name="Goldson S.G."/>
            <person name="Dearden P.K."/>
        </authorList>
    </citation>
    <scope>NUCLEOTIDE SEQUENCE</scope>
    <source>
        <strain evidence="2">Lincoln</strain>
        <tissue evidence="2">Whole body</tissue>
    </source>
</reference>
<dbReference type="InterPro" id="IPR008271">
    <property type="entry name" value="Ser/Thr_kinase_AS"/>
</dbReference>
<name>A0AA39KUS5_MICHY</name>
<dbReference type="AlphaFoldDB" id="A0AA39KUS5"/>
<dbReference type="InterPro" id="IPR011009">
    <property type="entry name" value="Kinase-like_dom_sf"/>
</dbReference>